<gene>
    <name evidence="2" type="ORF">Amal_04092</name>
</gene>
<protein>
    <submittedName>
        <fullName evidence="2">Uncharacterized protein</fullName>
    </submittedName>
</protein>
<dbReference type="EMBL" id="LVHD01000310">
    <property type="protein sequence ID" value="OAG71548.1"/>
    <property type="molecule type" value="Genomic_DNA"/>
</dbReference>
<dbReference type="STRING" id="178901.AmDm5_1919"/>
<dbReference type="Proteomes" id="UP000077349">
    <property type="component" value="Unassembled WGS sequence"/>
</dbReference>
<evidence type="ECO:0000313" key="2">
    <source>
        <dbReference type="EMBL" id="OAG71548.1"/>
    </source>
</evidence>
<dbReference type="PATRIC" id="fig|178901.16.peg.4486"/>
<dbReference type="AlphaFoldDB" id="A0A177FTY1"/>
<proteinExistence type="predicted"/>
<comment type="caution">
    <text evidence="2">The sequence shown here is derived from an EMBL/GenBank/DDBJ whole genome shotgun (WGS) entry which is preliminary data.</text>
</comment>
<sequence length="155" mass="17109">MAGTSPASGVRAGAVFCSAATWWVLAARKGAALVFCPILPQSENHHRADIPVPWAEALRSGCPDGARIRCRPVLRPSTQGLIRRGQFSAALTERLLTTLCAELRHRQQEDAPAPRFSTRHRDKNGRFHTSPSCTGALHLPPYRPEPRSPRVLHFF</sequence>
<evidence type="ECO:0000256" key="1">
    <source>
        <dbReference type="SAM" id="MobiDB-lite"/>
    </source>
</evidence>
<feature type="region of interest" description="Disordered" evidence="1">
    <location>
        <begin position="108"/>
        <end position="144"/>
    </location>
</feature>
<reference evidence="2 3" key="1">
    <citation type="submission" date="2016-03" db="EMBL/GenBank/DDBJ databases">
        <title>Draft genome sequence of Acetobacter malorum CECT 7742, a strain isolated from strawberry vinegar.</title>
        <authorList>
            <person name="Sainz F."/>
            <person name="Mas A."/>
            <person name="Torija M.J."/>
        </authorList>
    </citation>
    <scope>NUCLEOTIDE SEQUENCE [LARGE SCALE GENOMIC DNA]</scope>
    <source>
        <strain evidence="2 3">CECT 7742</strain>
    </source>
</reference>
<accession>A0A177FTY1</accession>
<organism evidence="2 3">
    <name type="scientific">Acetobacter malorum</name>
    <dbReference type="NCBI Taxonomy" id="178901"/>
    <lineage>
        <taxon>Bacteria</taxon>
        <taxon>Pseudomonadati</taxon>
        <taxon>Pseudomonadota</taxon>
        <taxon>Alphaproteobacteria</taxon>
        <taxon>Acetobacterales</taxon>
        <taxon>Acetobacteraceae</taxon>
        <taxon>Acetobacter</taxon>
    </lineage>
</organism>
<evidence type="ECO:0000313" key="3">
    <source>
        <dbReference type="Proteomes" id="UP000077349"/>
    </source>
</evidence>
<name>A0A177FTY1_9PROT</name>